<name>A0ABV7GYC8_9RHOB</name>
<gene>
    <name evidence="2" type="ORF">ACFOGP_15535</name>
</gene>
<dbReference type="InterPro" id="IPR052186">
    <property type="entry name" value="Hydantoin_racemase-like"/>
</dbReference>
<dbReference type="PANTHER" id="PTHR28047:SF5">
    <property type="entry name" value="PROTEIN DCG1"/>
    <property type="match status" value="1"/>
</dbReference>
<evidence type="ECO:0000256" key="1">
    <source>
        <dbReference type="ARBA" id="ARBA00038414"/>
    </source>
</evidence>
<dbReference type="Pfam" id="PF01177">
    <property type="entry name" value="Asp_Glu_race"/>
    <property type="match status" value="1"/>
</dbReference>
<keyword evidence="3" id="KW-1185">Reference proteome</keyword>
<accession>A0ABV7GYC8</accession>
<dbReference type="RefSeq" id="WP_275631393.1">
    <property type="nucleotide sequence ID" value="NZ_JARGYD010000001.1"/>
</dbReference>
<sequence>MTGAGPVVVINPNSNTRVTELISAELDAFRHPGGPEVECLTMAEGPFGIENRLHVEQVTLPLARLVESRTDASAFVIACYSDPGLEVCRTMTAAPVFGIQEAGILTALARADMFGVLALSEGSAGRQRPNHRRMGVAVRCAGIAGLNISVEQSAEDPATFGKLVTHGSALKAQGAGALILGCAGMARHRKALAAELGLVVIDPTQAAVAMALGAVASDGS</sequence>
<proteinExistence type="inferred from homology"/>
<dbReference type="InterPro" id="IPR053714">
    <property type="entry name" value="Iso_Racemase_Enz_sf"/>
</dbReference>
<dbReference type="InterPro" id="IPR015942">
    <property type="entry name" value="Asp/Glu/hydantoin_racemase"/>
</dbReference>
<evidence type="ECO:0000313" key="3">
    <source>
        <dbReference type="Proteomes" id="UP001595632"/>
    </source>
</evidence>
<comment type="similarity">
    <text evidence="1">Belongs to the HyuE racemase family.</text>
</comment>
<comment type="caution">
    <text evidence="2">The sequence shown here is derived from an EMBL/GenBank/DDBJ whole genome shotgun (WGS) entry which is preliminary data.</text>
</comment>
<protein>
    <submittedName>
        <fullName evidence="2">Aspartate/glutamate racemase family protein</fullName>
    </submittedName>
</protein>
<dbReference type="Gene3D" id="3.40.50.12500">
    <property type="match status" value="1"/>
</dbReference>
<dbReference type="PANTHER" id="PTHR28047">
    <property type="entry name" value="PROTEIN DCG1"/>
    <property type="match status" value="1"/>
</dbReference>
<evidence type="ECO:0000313" key="2">
    <source>
        <dbReference type="EMBL" id="MFC3144132.1"/>
    </source>
</evidence>
<reference evidence="3" key="1">
    <citation type="journal article" date="2019" name="Int. J. Syst. Evol. Microbiol.">
        <title>The Global Catalogue of Microorganisms (GCM) 10K type strain sequencing project: providing services to taxonomists for standard genome sequencing and annotation.</title>
        <authorList>
            <consortium name="The Broad Institute Genomics Platform"/>
            <consortium name="The Broad Institute Genome Sequencing Center for Infectious Disease"/>
            <person name="Wu L."/>
            <person name="Ma J."/>
        </authorList>
    </citation>
    <scope>NUCLEOTIDE SEQUENCE [LARGE SCALE GENOMIC DNA]</scope>
    <source>
        <strain evidence="3">KCTC 52366</strain>
    </source>
</reference>
<organism evidence="2 3">
    <name type="scientific">Psychromarinibacter halotolerans</name>
    <dbReference type="NCBI Taxonomy" id="1775175"/>
    <lineage>
        <taxon>Bacteria</taxon>
        <taxon>Pseudomonadati</taxon>
        <taxon>Pseudomonadota</taxon>
        <taxon>Alphaproteobacteria</taxon>
        <taxon>Rhodobacterales</taxon>
        <taxon>Paracoccaceae</taxon>
        <taxon>Psychromarinibacter</taxon>
    </lineage>
</organism>
<dbReference type="EMBL" id="JBHRTB010000010">
    <property type="protein sequence ID" value="MFC3144132.1"/>
    <property type="molecule type" value="Genomic_DNA"/>
</dbReference>
<dbReference type="Proteomes" id="UP001595632">
    <property type="component" value="Unassembled WGS sequence"/>
</dbReference>